<comment type="caution">
    <text evidence="1">The sequence shown here is derived from an EMBL/GenBank/DDBJ whole genome shotgun (WGS) entry which is preliminary data.</text>
</comment>
<proteinExistence type="predicted"/>
<dbReference type="Proteomes" id="UP001168338">
    <property type="component" value="Unassembled WGS sequence"/>
</dbReference>
<dbReference type="RefSeq" id="WP_301663764.1">
    <property type="nucleotide sequence ID" value="NZ_VCYH01000004.1"/>
</dbReference>
<reference evidence="1" key="1">
    <citation type="submission" date="2019-05" db="EMBL/GenBank/DDBJ databases">
        <title>Methanoculleus sp. FWC-SCC1, a methanogenic archaeon isolated from deep marine cold seep.</title>
        <authorList>
            <person name="Chen Y.-W."/>
            <person name="Chen S.-C."/>
            <person name="Teng N.-H."/>
            <person name="Lai M.-C."/>
        </authorList>
    </citation>
    <scope>NUCLEOTIDE SEQUENCE</scope>
    <source>
        <strain evidence="1">FWC-SCC1</strain>
    </source>
</reference>
<dbReference type="EMBL" id="VCYH01000004">
    <property type="protein sequence ID" value="MDN7024645.1"/>
    <property type="molecule type" value="Genomic_DNA"/>
</dbReference>
<protein>
    <submittedName>
        <fullName evidence="1">Uncharacterized protein</fullName>
    </submittedName>
</protein>
<organism evidence="1 2">
    <name type="scientific">Methanoculleus frigidifontis</name>
    <dbReference type="NCBI Taxonomy" id="2584085"/>
    <lineage>
        <taxon>Archaea</taxon>
        <taxon>Methanobacteriati</taxon>
        <taxon>Methanobacteriota</taxon>
        <taxon>Stenosarchaea group</taxon>
        <taxon>Methanomicrobia</taxon>
        <taxon>Methanomicrobiales</taxon>
        <taxon>Methanomicrobiaceae</taxon>
        <taxon>Methanoculleus</taxon>
    </lineage>
</organism>
<evidence type="ECO:0000313" key="2">
    <source>
        <dbReference type="Proteomes" id="UP001168338"/>
    </source>
</evidence>
<name>A0ABT8M9P2_9EURY</name>
<evidence type="ECO:0000313" key="1">
    <source>
        <dbReference type="EMBL" id="MDN7024645.1"/>
    </source>
</evidence>
<accession>A0ABT8M9P2</accession>
<keyword evidence="2" id="KW-1185">Reference proteome</keyword>
<sequence length="157" mass="17216">MPILPSRLLRPKTVTLLVGTENALQAALAGALREQSGDIHYICRRVPHLLPAREPELSERVRVVRAGDAGALAYTVRRSRQSLVVIECDPGYLVNDRAVRTVADTCRDRACRGNAAVLLLAAGMDDMLRKLAIDRVLAVEEPHVRLQQLPLPGIRTG</sequence>
<gene>
    <name evidence="1" type="ORF">FGU65_07040</name>
</gene>